<dbReference type="Pfam" id="PF00270">
    <property type="entry name" value="DEAD"/>
    <property type="match status" value="1"/>
</dbReference>
<dbReference type="InterPro" id="IPR001650">
    <property type="entry name" value="Helicase_C-like"/>
</dbReference>
<dbReference type="GO" id="GO:0005829">
    <property type="term" value="C:cytosol"/>
    <property type="evidence" value="ECO:0007669"/>
    <property type="project" value="TreeGrafter"/>
</dbReference>
<dbReference type="Proteomes" id="UP000000483">
    <property type="component" value="Chromosome"/>
</dbReference>
<evidence type="ECO:0000256" key="3">
    <source>
        <dbReference type="ARBA" id="ARBA00022806"/>
    </source>
</evidence>
<reference evidence="9" key="2">
    <citation type="submission" date="2011-03" db="EMBL/GenBank/DDBJ databases">
        <title>The complete genome of Desulfobacca acetoxidans DSM 11109.</title>
        <authorList>
            <consortium name="US DOE Joint Genome Institute (JGI-PGF)"/>
            <person name="Lucas S."/>
            <person name="Copeland A."/>
            <person name="Lapidus A."/>
            <person name="Bruce D."/>
            <person name="Goodwin L."/>
            <person name="Pitluck S."/>
            <person name="Peters L."/>
            <person name="Kyrpides N."/>
            <person name="Mavromatis K."/>
            <person name="Ivanova N."/>
            <person name="Ovchinnikova G."/>
            <person name="Teshima H."/>
            <person name="Detter J.C."/>
            <person name="Han C."/>
            <person name="Land M."/>
            <person name="Hauser L."/>
            <person name="Markowitz V."/>
            <person name="Cheng J.-F."/>
            <person name="Hugenholtz P."/>
            <person name="Woyke T."/>
            <person name="Wu D."/>
            <person name="Spring S."/>
            <person name="Schueler E."/>
            <person name="Brambilla E."/>
            <person name="Klenk H.-P."/>
            <person name="Eisen J.A."/>
        </authorList>
    </citation>
    <scope>NUCLEOTIDE SEQUENCE [LARGE SCALE GENOMIC DNA]</scope>
    <source>
        <strain evidence="9">ATCC 700848 / DSM 11109 / ASRB2</strain>
    </source>
</reference>
<dbReference type="GO" id="GO:0051607">
    <property type="term" value="P:defense response to virus"/>
    <property type="evidence" value="ECO:0007669"/>
    <property type="project" value="UniProtKB-KW"/>
</dbReference>
<protein>
    <submittedName>
        <fullName evidence="8">CRISPR-associated helicase Cas3</fullName>
    </submittedName>
</protein>
<dbReference type="eggNOG" id="COG1203">
    <property type="taxonomic scope" value="Bacteria"/>
</dbReference>
<accession>F2NJ32</accession>
<reference evidence="8 9" key="1">
    <citation type="journal article" date="2011" name="Stand. Genomic Sci.">
        <title>Complete genome sequence of the acetate-degrading sulfate reducer Desulfobacca acetoxidans type strain (ASRB2).</title>
        <authorList>
            <person name="Goker M."/>
            <person name="Teshima H."/>
            <person name="Lapidus A."/>
            <person name="Nolan M."/>
            <person name="Lucas S."/>
            <person name="Hammon N."/>
            <person name="Deshpande S."/>
            <person name="Cheng J.F."/>
            <person name="Tapia R."/>
            <person name="Han C."/>
            <person name="Goodwin L."/>
            <person name="Pitluck S."/>
            <person name="Huntemann M."/>
            <person name="Liolios K."/>
            <person name="Ivanova N."/>
            <person name="Pagani I."/>
            <person name="Mavromatis K."/>
            <person name="Ovchinikova G."/>
            <person name="Pati A."/>
            <person name="Chen A."/>
            <person name="Palaniappan K."/>
            <person name="Land M."/>
            <person name="Hauser L."/>
            <person name="Brambilla E.M."/>
            <person name="Rohde M."/>
            <person name="Spring S."/>
            <person name="Detter J.C."/>
            <person name="Woyke T."/>
            <person name="Bristow J."/>
            <person name="Eisen J.A."/>
            <person name="Markowitz V."/>
            <person name="Hugenholtz P."/>
            <person name="Kyrpides N.C."/>
            <person name="Klenk H.P."/>
        </authorList>
    </citation>
    <scope>NUCLEOTIDE SEQUENCE [LARGE SCALE GENOMIC DNA]</scope>
    <source>
        <strain evidence="9">ATCC 700848 / DSM 11109 / ASRB2</strain>
    </source>
</reference>
<dbReference type="Gene3D" id="3.40.50.300">
    <property type="entry name" value="P-loop containing nucleotide triphosphate hydrolases"/>
    <property type="match status" value="2"/>
</dbReference>
<dbReference type="InterPro" id="IPR050079">
    <property type="entry name" value="DEAD_box_RNA_helicase"/>
</dbReference>
<dbReference type="AlphaFoldDB" id="F2NJ32"/>
<dbReference type="PANTHER" id="PTHR47959:SF16">
    <property type="entry name" value="CRISPR-ASSOCIATED NUCLEASE_HELICASE CAS3-RELATED"/>
    <property type="match status" value="1"/>
</dbReference>
<dbReference type="Pfam" id="PF22590">
    <property type="entry name" value="Cas3-like_C_2"/>
    <property type="match status" value="1"/>
</dbReference>
<evidence type="ECO:0000313" key="9">
    <source>
        <dbReference type="Proteomes" id="UP000000483"/>
    </source>
</evidence>
<dbReference type="HOGENOM" id="CLU_502152_0_0_7"/>
<keyword evidence="9" id="KW-1185">Reference proteome</keyword>
<dbReference type="KEGG" id="dao:Desac_0092"/>
<evidence type="ECO:0000256" key="6">
    <source>
        <dbReference type="ARBA" id="ARBA00038437"/>
    </source>
</evidence>
<evidence type="ECO:0000256" key="5">
    <source>
        <dbReference type="ARBA" id="ARBA00023118"/>
    </source>
</evidence>
<proteinExistence type="inferred from homology"/>
<keyword evidence="3" id="KW-0347">Helicase</keyword>
<dbReference type="GO" id="GO:0016787">
    <property type="term" value="F:hydrolase activity"/>
    <property type="evidence" value="ECO:0007669"/>
    <property type="project" value="UniProtKB-KW"/>
</dbReference>
<keyword evidence="2" id="KW-0378">Hydrolase</keyword>
<dbReference type="NCBIfam" id="TIGR01587">
    <property type="entry name" value="cas3_core"/>
    <property type="match status" value="1"/>
</dbReference>
<gene>
    <name evidence="8" type="ordered locus">Desac_0092</name>
</gene>
<evidence type="ECO:0000259" key="7">
    <source>
        <dbReference type="PROSITE" id="PS51192"/>
    </source>
</evidence>
<organism evidence="8 9">
    <name type="scientific">Desulfobacca acetoxidans (strain ATCC 700848 / DSM 11109 / ASRB2)</name>
    <dbReference type="NCBI Taxonomy" id="880072"/>
    <lineage>
        <taxon>Bacteria</taxon>
        <taxon>Pseudomonadati</taxon>
        <taxon>Thermodesulfobacteriota</taxon>
        <taxon>Desulfobaccia</taxon>
        <taxon>Desulfobaccales</taxon>
        <taxon>Desulfobaccaceae</taxon>
        <taxon>Desulfobacca</taxon>
    </lineage>
</organism>
<dbReference type="InterPro" id="IPR014001">
    <property type="entry name" value="Helicase_ATP-bd"/>
</dbReference>
<dbReference type="GO" id="GO:0005524">
    <property type="term" value="F:ATP binding"/>
    <property type="evidence" value="ECO:0007669"/>
    <property type="project" value="UniProtKB-KW"/>
</dbReference>
<sequence>MSQHAGRSPGRDLEQHFLDICGFAPTPEQQEIFNFLSAGDFSLNPLLVRLPCGYGKTEAVIAPYLAQVLHNQWLLAPRLIYVLPTRALCNQIRDRIQSYANNIEQKFGKKIVVGIEHGVSSLDPLFFADICVTTFDQFLYGYARAKRVGRHFDLPAGSIANSIVVFDEAHLYSPYTHSLMRALLEILTISRIPTILMTATMPKSLEAGLLKNENIRDYERIEFRGKWPNHMGHRTVKWHQEEWGFLEEEKISSGLNKVLNDNQGKRILIVANRVDVAQRVVTALKDRRDLLTLIHSRFTVSDREKKEREVCRFFGKDKNEQKPGIIVSTQVCEVGLDISCDILITECAAADALVQRIGRVARWGGEGIVYIVKPLGREELIGEDWSIAYPYVDKKNEDESEFAGRKKGEFAGIAWEYLKNAPSNLFIDWTATAEFCNRMEYHTDDVEARNALGQLFEATLFADELAWNLSARGEMYCSLSVVNEEVLLKNEKIIDEQIDRKAKKGKKTKIEKQIDFEKLRGTLVNISYRYLAWIKPENLRKYDFTEGKIGEKIEKGRLQPFQTYVIDRNDYYDSNIGLRLVKKEEREEPDKSEEAASCLIF</sequence>
<keyword evidence="5" id="KW-0051">Antiviral defense</keyword>
<feature type="domain" description="Helicase ATP-binding" evidence="7">
    <location>
        <begin position="37"/>
        <end position="219"/>
    </location>
</feature>
<dbReference type="InterPro" id="IPR011545">
    <property type="entry name" value="DEAD/DEAH_box_helicase_dom"/>
</dbReference>
<dbReference type="PROSITE" id="PS51192">
    <property type="entry name" value="HELICASE_ATP_BIND_1"/>
    <property type="match status" value="1"/>
</dbReference>
<keyword evidence="4" id="KW-0067">ATP-binding</keyword>
<dbReference type="STRING" id="880072.Desac_0092"/>
<dbReference type="SUPFAM" id="SSF52540">
    <property type="entry name" value="P-loop containing nucleoside triphosphate hydrolases"/>
    <property type="match status" value="1"/>
</dbReference>
<dbReference type="EMBL" id="CP002629">
    <property type="protein sequence ID" value="AEB07990.1"/>
    <property type="molecule type" value="Genomic_DNA"/>
</dbReference>
<dbReference type="InterPro" id="IPR027417">
    <property type="entry name" value="P-loop_NTPase"/>
</dbReference>
<evidence type="ECO:0000256" key="4">
    <source>
        <dbReference type="ARBA" id="ARBA00022840"/>
    </source>
</evidence>
<dbReference type="SMART" id="SM00487">
    <property type="entry name" value="DEXDc"/>
    <property type="match status" value="1"/>
</dbReference>
<evidence type="ECO:0000256" key="2">
    <source>
        <dbReference type="ARBA" id="ARBA00022801"/>
    </source>
</evidence>
<evidence type="ECO:0000256" key="1">
    <source>
        <dbReference type="ARBA" id="ARBA00022741"/>
    </source>
</evidence>
<dbReference type="PANTHER" id="PTHR47959">
    <property type="entry name" value="ATP-DEPENDENT RNA HELICASE RHLE-RELATED"/>
    <property type="match status" value="1"/>
</dbReference>
<dbReference type="GO" id="GO:0003676">
    <property type="term" value="F:nucleic acid binding"/>
    <property type="evidence" value="ECO:0007669"/>
    <property type="project" value="InterPro"/>
</dbReference>
<keyword evidence="1" id="KW-0547">Nucleotide-binding</keyword>
<dbReference type="SMART" id="SM00490">
    <property type="entry name" value="HELICc"/>
    <property type="match status" value="1"/>
</dbReference>
<comment type="similarity">
    <text evidence="6">Belongs to the DEAD box helicase family.</text>
</comment>
<dbReference type="InterPro" id="IPR054712">
    <property type="entry name" value="Cas3-like_dom"/>
</dbReference>
<dbReference type="OrthoDB" id="9810236at2"/>
<evidence type="ECO:0000313" key="8">
    <source>
        <dbReference type="EMBL" id="AEB07990.1"/>
    </source>
</evidence>
<dbReference type="InterPro" id="IPR006474">
    <property type="entry name" value="Helicase_Cas3_CRISPR-ass_core"/>
</dbReference>
<name>F2NJ32_DESAR</name>
<dbReference type="GO" id="GO:0003724">
    <property type="term" value="F:RNA helicase activity"/>
    <property type="evidence" value="ECO:0007669"/>
    <property type="project" value="TreeGrafter"/>
</dbReference>
<dbReference type="RefSeq" id="WP_013705103.1">
    <property type="nucleotide sequence ID" value="NC_015388.1"/>
</dbReference>